<dbReference type="Pfam" id="PF00675">
    <property type="entry name" value="Peptidase_M16"/>
    <property type="match status" value="1"/>
</dbReference>
<keyword evidence="7" id="KW-1185">Reference proteome</keyword>
<feature type="signal peptide" evidence="3">
    <location>
        <begin position="1"/>
        <end position="33"/>
    </location>
</feature>
<evidence type="ECO:0000256" key="2">
    <source>
        <dbReference type="SAM" id="MobiDB-lite"/>
    </source>
</evidence>
<dbReference type="Proteomes" id="UP000005801">
    <property type="component" value="Unassembled WGS sequence"/>
</dbReference>
<feature type="domain" description="Peptidase M16 N-terminal" evidence="4">
    <location>
        <begin position="81"/>
        <end position="215"/>
    </location>
</feature>
<comment type="caution">
    <text evidence="6">The sequence shown here is derived from an EMBL/GenBank/DDBJ whole genome shotgun (WGS) entry which is preliminary data.</text>
</comment>
<organism evidence="6 7">
    <name type="scientific">Plesiocystis pacifica SIR-1</name>
    <dbReference type="NCBI Taxonomy" id="391625"/>
    <lineage>
        <taxon>Bacteria</taxon>
        <taxon>Pseudomonadati</taxon>
        <taxon>Myxococcota</taxon>
        <taxon>Polyangia</taxon>
        <taxon>Nannocystales</taxon>
        <taxon>Nannocystaceae</taxon>
        <taxon>Plesiocystis</taxon>
    </lineage>
</organism>
<dbReference type="InterPro" id="IPR011765">
    <property type="entry name" value="Pept_M16_N"/>
</dbReference>
<dbReference type="GO" id="GO:0046872">
    <property type="term" value="F:metal ion binding"/>
    <property type="evidence" value="ECO:0007669"/>
    <property type="project" value="InterPro"/>
</dbReference>
<dbReference type="STRING" id="391625.PPSIR1_22466"/>
<dbReference type="SUPFAM" id="SSF63411">
    <property type="entry name" value="LuxS/MPP-like metallohydrolase"/>
    <property type="match status" value="2"/>
</dbReference>
<protein>
    <submittedName>
        <fullName evidence="6">Peptidase M16-like protein</fullName>
    </submittedName>
</protein>
<accession>A6GGG5</accession>
<gene>
    <name evidence="6" type="ORF">PPSIR1_22466</name>
</gene>
<dbReference type="InterPro" id="IPR050361">
    <property type="entry name" value="MPP/UQCRC_Complex"/>
</dbReference>
<evidence type="ECO:0000259" key="4">
    <source>
        <dbReference type="Pfam" id="PF00675"/>
    </source>
</evidence>
<feature type="region of interest" description="Disordered" evidence="2">
    <location>
        <begin position="467"/>
        <end position="489"/>
    </location>
</feature>
<feature type="compositionally biased region" description="Basic and acidic residues" evidence="2">
    <location>
        <begin position="468"/>
        <end position="483"/>
    </location>
</feature>
<keyword evidence="3" id="KW-0732">Signal</keyword>
<feature type="domain" description="Peptidase M16 C-terminal" evidence="5">
    <location>
        <begin position="232"/>
        <end position="404"/>
    </location>
</feature>
<sequence>MGLWHHRASMLRRIPLLTIPALALSLGAPTALAGESSLAGEPPAAEPAEPPAKAFPYAYQERTLKNGLRVVVIPMASGGLVSYRTVVRTGARDEYEKGVTGFAHFFEHMMFRGTEKVPAERFNEIVTSIGADANAYTSTDMTVYEFDIAAEDLRTVVELESDRFMNLSYGKEAFETEAGAVYGEYRKNRSSPFFTLYEAVQNAAFTRHTYKHTTMGLVEDIKAMPTKYDYSKTFFQRYYRPENCVVVIAGDVEAEAAFALIEEHYGVWKPGYVAPKIKKEPKQRKAKRIEVEYEGRTLPIVWLAYKAGAYAPEDKTWVASQVLAELAFGETSDIYRELVLEQQKVLGIGAGGGNDRDPGLWSIYAQVGDPADIDAVIARIEQTVARYRDELPDPGRLDAVKSNLRYGFLLDLDTASSVAGTVAQMIGVGGDLGRVEAYYQNLLEVTPEDIQAAAKLWLVDNQRTTAVLREKQEPPPDAKKSAESKGGTK</sequence>
<dbReference type="eggNOG" id="COG0612">
    <property type="taxonomic scope" value="Bacteria"/>
</dbReference>
<dbReference type="InterPro" id="IPR011249">
    <property type="entry name" value="Metalloenz_LuxS/M16"/>
</dbReference>
<proteinExistence type="inferred from homology"/>
<dbReference type="Pfam" id="PF05193">
    <property type="entry name" value="Peptidase_M16_C"/>
    <property type="match status" value="1"/>
</dbReference>
<dbReference type="PANTHER" id="PTHR11851:SF49">
    <property type="entry name" value="MITOCHONDRIAL-PROCESSING PEPTIDASE SUBUNIT ALPHA"/>
    <property type="match status" value="1"/>
</dbReference>
<dbReference type="AlphaFoldDB" id="A6GGG5"/>
<evidence type="ECO:0000313" key="7">
    <source>
        <dbReference type="Proteomes" id="UP000005801"/>
    </source>
</evidence>
<evidence type="ECO:0000256" key="3">
    <source>
        <dbReference type="SAM" id="SignalP"/>
    </source>
</evidence>
<evidence type="ECO:0000313" key="6">
    <source>
        <dbReference type="EMBL" id="EDM75041.1"/>
    </source>
</evidence>
<evidence type="ECO:0000256" key="1">
    <source>
        <dbReference type="ARBA" id="ARBA00007261"/>
    </source>
</evidence>
<dbReference type="Gene3D" id="3.30.830.10">
    <property type="entry name" value="Metalloenzyme, LuxS/M16 peptidase-like"/>
    <property type="match status" value="2"/>
</dbReference>
<name>A6GGG5_9BACT</name>
<dbReference type="InterPro" id="IPR007863">
    <property type="entry name" value="Peptidase_M16_C"/>
</dbReference>
<comment type="similarity">
    <text evidence="1">Belongs to the peptidase M16 family.</text>
</comment>
<feature type="chain" id="PRO_5002697441" evidence="3">
    <location>
        <begin position="34"/>
        <end position="489"/>
    </location>
</feature>
<reference evidence="6 7" key="1">
    <citation type="submission" date="2007-06" db="EMBL/GenBank/DDBJ databases">
        <authorList>
            <person name="Shimkets L."/>
            <person name="Ferriera S."/>
            <person name="Johnson J."/>
            <person name="Kravitz S."/>
            <person name="Beeson K."/>
            <person name="Sutton G."/>
            <person name="Rogers Y.-H."/>
            <person name="Friedman R."/>
            <person name="Frazier M."/>
            <person name="Venter J.C."/>
        </authorList>
    </citation>
    <scope>NUCLEOTIDE SEQUENCE [LARGE SCALE GENOMIC DNA]</scope>
    <source>
        <strain evidence="6 7">SIR-1</strain>
    </source>
</reference>
<dbReference type="EMBL" id="ABCS01000106">
    <property type="protein sequence ID" value="EDM75041.1"/>
    <property type="molecule type" value="Genomic_DNA"/>
</dbReference>
<dbReference type="PANTHER" id="PTHR11851">
    <property type="entry name" value="METALLOPROTEASE"/>
    <property type="match status" value="1"/>
</dbReference>
<evidence type="ECO:0000259" key="5">
    <source>
        <dbReference type="Pfam" id="PF05193"/>
    </source>
</evidence>